<sequence>MALRWPALALLLLGALLGVSLATEINSQRQPQRALSSSDIQQNYPMFHSSTRCDGDVQGCPRPKLRRF</sequence>
<organism evidence="2 3">
    <name type="scientific">Portunus trituberculatus</name>
    <name type="common">Swimming crab</name>
    <name type="synonym">Neptunus trituberculatus</name>
    <dbReference type="NCBI Taxonomy" id="210409"/>
    <lineage>
        <taxon>Eukaryota</taxon>
        <taxon>Metazoa</taxon>
        <taxon>Ecdysozoa</taxon>
        <taxon>Arthropoda</taxon>
        <taxon>Crustacea</taxon>
        <taxon>Multicrustacea</taxon>
        <taxon>Malacostraca</taxon>
        <taxon>Eumalacostraca</taxon>
        <taxon>Eucarida</taxon>
        <taxon>Decapoda</taxon>
        <taxon>Pleocyemata</taxon>
        <taxon>Brachyura</taxon>
        <taxon>Eubrachyura</taxon>
        <taxon>Portunoidea</taxon>
        <taxon>Portunidae</taxon>
        <taxon>Portuninae</taxon>
        <taxon>Portunus</taxon>
    </lineage>
</organism>
<accession>A0A5B7JD48</accession>
<keyword evidence="3" id="KW-1185">Reference proteome</keyword>
<gene>
    <name evidence="2" type="ORF">E2C01_089284</name>
</gene>
<reference evidence="2 3" key="1">
    <citation type="submission" date="2019-05" db="EMBL/GenBank/DDBJ databases">
        <title>Another draft genome of Portunus trituberculatus and its Hox gene families provides insights of decapod evolution.</title>
        <authorList>
            <person name="Jeong J.-H."/>
            <person name="Song I."/>
            <person name="Kim S."/>
            <person name="Choi T."/>
            <person name="Kim D."/>
            <person name="Ryu S."/>
            <person name="Kim W."/>
        </authorList>
    </citation>
    <scope>NUCLEOTIDE SEQUENCE [LARGE SCALE GENOMIC DNA]</scope>
    <source>
        <tissue evidence="2">Muscle</tissue>
    </source>
</reference>
<feature type="chain" id="PRO_5022807854" evidence="1">
    <location>
        <begin position="23"/>
        <end position="68"/>
    </location>
</feature>
<dbReference type="EMBL" id="VSRR010097392">
    <property type="protein sequence ID" value="MPC94132.1"/>
    <property type="molecule type" value="Genomic_DNA"/>
</dbReference>
<feature type="signal peptide" evidence="1">
    <location>
        <begin position="1"/>
        <end position="22"/>
    </location>
</feature>
<dbReference type="AlphaFoldDB" id="A0A5B7JD48"/>
<comment type="caution">
    <text evidence="2">The sequence shown here is derived from an EMBL/GenBank/DDBJ whole genome shotgun (WGS) entry which is preliminary data.</text>
</comment>
<dbReference type="Proteomes" id="UP000324222">
    <property type="component" value="Unassembled WGS sequence"/>
</dbReference>
<evidence type="ECO:0000256" key="1">
    <source>
        <dbReference type="SAM" id="SignalP"/>
    </source>
</evidence>
<keyword evidence="1" id="KW-0732">Signal</keyword>
<evidence type="ECO:0000313" key="2">
    <source>
        <dbReference type="EMBL" id="MPC94132.1"/>
    </source>
</evidence>
<name>A0A5B7JD48_PORTR</name>
<evidence type="ECO:0000313" key="3">
    <source>
        <dbReference type="Proteomes" id="UP000324222"/>
    </source>
</evidence>
<proteinExistence type="predicted"/>
<protein>
    <submittedName>
        <fullName evidence="2">Uncharacterized protein</fullName>
    </submittedName>
</protein>